<sequence>MKTLIALALLVATMGAGAEEERGCYFEPWTNIEIMNFDYNEAAVNLCIARHSIKSVRSEGVYASDKIDRCNVEIGRISLLLAAKHKADWSESMQVTVCEGMDNK</sequence>
<dbReference type="RefSeq" id="WP_348391629.1">
    <property type="nucleotide sequence ID" value="NZ_CP134145.1"/>
</dbReference>
<reference evidence="3" key="1">
    <citation type="submission" date="2023-09" db="EMBL/GenBank/DDBJ databases">
        <authorList>
            <person name="Li S."/>
            <person name="Li X."/>
            <person name="Zhang C."/>
            <person name="Zhao Z."/>
        </authorList>
    </citation>
    <scope>NUCLEOTIDE SEQUENCE [LARGE SCALE GENOMIC DNA]</scope>
    <source>
        <strain evidence="3">SQ149</strain>
    </source>
</reference>
<gene>
    <name evidence="2" type="ORF">RGQ13_00635</name>
</gene>
<evidence type="ECO:0000313" key="3">
    <source>
        <dbReference type="Proteomes" id="UP001258994"/>
    </source>
</evidence>
<proteinExistence type="predicted"/>
<name>A0ABY9TUK2_9GAMM</name>
<keyword evidence="1" id="KW-0732">Signal</keyword>
<dbReference type="Proteomes" id="UP001258994">
    <property type="component" value="Chromosome"/>
</dbReference>
<evidence type="ECO:0000313" key="2">
    <source>
        <dbReference type="EMBL" id="WNC72512.1"/>
    </source>
</evidence>
<evidence type="ECO:0000256" key="1">
    <source>
        <dbReference type="SAM" id="SignalP"/>
    </source>
</evidence>
<feature type="chain" id="PRO_5045898508" evidence="1">
    <location>
        <begin position="19"/>
        <end position="104"/>
    </location>
</feature>
<dbReference type="EMBL" id="CP134145">
    <property type="protein sequence ID" value="WNC72512.1"/>
    <property type="molecule type" value="Genomic_DNA"/>
</dbReference>
<keyword evidence="3" id="KW-1185">Reference proteome</keyword>
<organism evidence="2 3">
    <name type="scientific">Thalassotalea psychrophila</name>
    <dbReference type="NCBI Taxonomy" id="3065647"/>
    <lineage>
        <taxon>Bacteria</taxon>
        <taxon>Pseudomonadati</taxon>
        <taxon>Pseudomonadota</taxon>
        <taxon>Gammaproteobacteria</taxon>
        <taxon>Alteromonadales</taxon>
        <taxon>Colwelliaceae</taxon>
        <taxon>Thalassotalea</taxon>
    </lineage>
</organism>
<feature type="signal peptide" evidence="1">
    <location>
        <begin position="1"/>
        <end position="18"/>
    </location>
</feature>
<accession>A0ABY9TUK2</accession>
<protein>
    <submittedName>
        <fullName evidence="2">Uncharacterized protein</fullName>
    </submittedName>
</protein>